<evidence type="ECO:0000256" key="5">
    <source>
        <dbReference type="ARBA" id="ARBA00022684"/>
    </source>
</evidence>
<gene>
    <name evidence="11" type="ORF">SPHA_22106</name>
</gene>
<reference evidence="11" key="1">
    <citation type="submission" date="2021-01" db="EMBL/GenBank/DDBJ databases">
        <authorList>
            <person name="Li R."/>
            <person name="Bekaert M."/>
        </authorList>
    </citation>
    <scope>NUCLEOTIDE SEQUENCE</scope>
    <source>
        <strain evidence="11">Farmed</strain>
    </source>
</reference>
<dbReference type="GO" id="GO:0005524">
    <property type="term" value="F:ATP binding"/>
    <property type="evidence" value="ECO:0007669"/>
    <property type="project" value="UniProtKB-UniRule"/>
</dbReference>
<dbReference type="GO" id="GO:0006750">
    <property type="term" value="P:glutathione biosynthetic process"/>
    <property type="evidence" value="ECO:0007669"/>
    <property type="project" value="UniProtKB-UniRule"/>
</dbReference>
<dbReference type="EC" id="6.3.2.2" evidence="3 10"/>
<dbReference type="InterPro" id="IPR004308">
    <property type="entry name" value="GCS"/>
</dbReference>
<protein>
    <recommendedName>
        <fullName evidence="3 10">Glutamate--cysteine ligase</fullName>
        <ecNumber evidence="3 10">6.3.2.2</ecNumber>
    </recommendedName>
    <alternativeName>
        <fullName evidence="9 10">Gamma-ECS</fullName>
    </alternativeName>
    <alternativeName>
        <fullName evidence="8 10">Gamma-glutamylcysteine synthetase</fullName>
    </alternativeName>
</protein>
<evidence type="ECO:0000313" key="12">
    <source>
        <dbReference type="Proteomes" id="UP000597762"/>
    </source>
</evidence>
<evidence type="ECO:0000256" key="9">
    <source>
        <dbReference type="ARBA" id="ARBA00032122"/>
    </source>
</evidence>
<dbReference type="OrthoDB" id="7939818at2759"/>
<accession>A0A812BUS9</accession>
<keyword evidence="7 10" id="KW-0067">ATP-binding</keyword>
<evidence type="ECO:0000256" key="8">
    <source>
        <dbReference type="ARBA" id="ARBA00030585"/>
    </source>
</evidence>
<evidence type="ECO:0000256" key="3">
    <source>
        <dbReference type="ARBA" id="ARBA00012220"/>
    </source>
</evidence>
<evidence type="ECO:0000256" key="6">
    <source>
        <dbReference type="ARBA" id="ARBA00022741"/>
    </source>
</evidence>
<dbReference type="GO" id="GO:0017109">
    <property type="term" value="C:glutamate-cysteine ligase complex"/>
    <property type="evidence" value="ECO:0007669"/>
    <property type="project" value="TreeGrafter"/>
</dbReference>
<keyword evidence="5 10" id="KW-0317">Glutathione biosynthesis</keyword>
<dbReference type="GO" id="GO:0004357">
    <property type="term" value="F:glutamate-cysteine ligase activity"/>
    <property type="evidence" value="ECO:0007669"/>
    <property type="project" value="UniProtKB-UniRule"/>
</dbReference>
<dbReference type="AlphaFoldDB" id="A0A812BUS9"/>
<keyword evidence="12" id="KW-1185">Reference proteome</keyword>
<proteinExistence type="inferred from homology"/>
<dbReference type="PANTHER" id="PTHR11164">
    <property type="entry name" value="GLUTAMATE CYSTEINE LIGASE"/>
    <property type="match status" value="1"/>
</dbReference>
<evidence type="ECO:0000256" key="7">
    <source>
        <dbReference type="ARBA" id="ARBA00022840"/>
    </source>
</evidence>
<evidence type="ECO:0000313" key="11">
    <source>
        <dbReference type="EMBL" id="CAE1240057.1"/>
    </source>
</evidence>
<keyword evidence="4 10" id="KW-0436">Ligase</keyword>
<dbReference type="Gene3D" id="3.30.590.50">
    <property type="match status" value="1"/>
</dbReference>
<comment type="similarity">
    <text evidence="2 10">Belongs to the glutamate--cysteine ligase type 3 family.</text>
</comment>
<comment type="caution">
    <text evidence="11">The sequence shown here is derived from an EMBL/GenBank/DDBJ whole genome shotgun (WGS) entry which is preliminary data.</text>
</comment>
<keyword evidence="6 10" id="KW-0547">Nucleotide-binding</keyword>
<comment type="catalytic activity">
    <reaction evidence="10">
        <text>L-cysteine + L-glutamate + ATP = gamma-L-glutamyl-L-cysteine + ADP + phosphate + H(+)</text>
        <dbReference type="Rhea" id="RHEA:13285"/>
        <dbReference type="ChEBI" id="CHEBI:15378"/>
        <dbReference type="ChEBI" id="CHEBI:29985"/>
        <dbReference type="ChEBI" id="CHEBI:30616"/>
        <dbReference type="ChEBI" id="CHEBI:35235"/>
        <dbReference type="ChEBI" id="CHEBI:43474"/>
        <dbReference type="ChEBI" id="CHEBI:58173"/>
        <dbReference type="ChEBI" id="CHEBI:456216"/>
        <dbReference type="EC" id="6.3.2.2"/>
    </reaction>
</comment>
<dbReference type="SUPFAM" id="SSF55931">
    <property type="entry name" value="Glutamine synthetase/guanido kinase"/>
    <property type="match status" value="1"/>
</dbReference>
<evidence type="ECO:0000256" key="1">
    <source>
        <dbReference type="ARBA" id="ARBA00005006"/>
    </source>
</evidence>
<dbReference type="UniPathway" id="UPA00142">
    <property type="reaction ID" value="UER00209"/>
</dbReference>
<dbReference type="Gene3D" id="1.10.8.960">
    <property type="match status" value="1"/>
</dbReference>
<comment type="pathway">
    <text evidence="1 10">Sulfur metabolism; glutathione biosynthesis; glutathione from L-cysteine and L-glutamate: step 1/2.</text>
</comment>
<name>A0A812BUS9_ACAPH</name>
<dbReference type="Pfam" id="PF03074">
    <property type="entry name" value="GCS"/>
    <property type="match status" value="1"/>
</dbReference>
<evidence type="ECO:0000256" key="10">
    <source>
        <dbReference type="RuleBase" id="RU367135"/>
    </source>
</evidence>
<sequence>MDAVGFGFSCCCLQTTVQASNIQEAFIMYDNLAPLCPIMLALSAATPIFRGYLSDSDCRWNVLSQSADDRTEEERGIKNIQSTNWQFLRFKPPPPNSNIGWRVEFRPMEVQLSDFENAAYVVFIVLVTRVILTFKLNFLIPISKIEKNMVTAQKNDAARNGMFYFHKDVITANSLPEAAECVGCREVIKQQIDEEYTLMSINEIINGKDDFPGLIPLVNKYLEYSECDVDTRCTVLQYLQLISNRASGKLMTMAQWTRKFVLTHADYKQDSVVNENITYDLLVEWYLSLSWDLKVFLSLGDLDRSIFLSFPWPYSYTHWSSSVLESFCPS</sequence>
<dbReference type="PANTHER" id="PTHR11164:SF0">
    <property type="entry name" value="GLUTAMATE--CYSTEINE LIGASE CATALYTIC SUBUNIT"/>
    <property type="match status" value="1"/>
</dbReference>
<dbReference type="Proteomes" id="UP000597762">
    <property type="component" value="Unassembled WGS sequence"/>
</dbReference>
<organism evidence="11 12">
    <name type="scientific">Acanthosepion pharaonis</name>
    <name type="common">Pharaoh cuttlefish</name>
    <name type="synonym">Sepia pharaonis</name>
    <dbReference type="NCBI Taxonomy" id="158019"/>
    <lineage>
        <taxon>Eukaryota</taxon>
        <taxon>Metazoa</taxon>
        <taxon>Spiralia</taxon>
        <taxon>Lophotrochozoa</taxon>
        <taxon>Mollusca</taxon>
        <taxon>Cephalopoda</taxon>
        <taxon>Coleoidea</taxon>
        <taxon>Decapodiformes</taxon>
        <taxon>Sepiida</taxon>
        <taxon>Sepiina</taxon>
        <taxon>Sepiidae</taxon>
        <taxon>Acanthosepion</taxon>
    </lineage>
</organism>
<evidence type="ECO:0000256" key="4">
    <source>
        <dbReference type="ARBA" id="ARBA00022598"/>
    </source>
</evidence>
<evidence type="ECO:0000256" key="2">
    <source>
        <dbReference type="ARBA" id="ARBA00008100"/>
    </source>
</evidence>
<dbReference type="InterPro" id="IPR014746">
    <property type="entry name" value="Gln_synth/guanido_kin_cat_dom"/>
</dbReference>
<dbReference type="EMBL" id="CAHIKZ030000814">
    <property type="protein sequence ID" value="CAE1240057.1"/>
    <property type="molecule type" value="Genomic_DNA"/>
</dbReference>